<protein>
    <recommendedName>
        <fullName evidence="8">Ras-related protein Rab-7b</fullName>
    </recommendedName>
</protein>
<dbReference type="PROSITE" id="PS51419">
    <property type="entry name" value="RAB"/>
    <property type="match status" value="1"/>
</dbReference>
<organism evidence="9 10">
    <name type="scientific">Trichomonas vaginalis (strain ATCC PRA-98 / G3)</name>
    <dbReference type="NCBI Taxonomy" id="412133"/>
    <lineage>
        <taxon>Eukaryota</taxon>
        <taxon>Metamonada</taxon>
        <taxon>Parabasalia</taxon>
        <taxon>Trichomonadida</taxon>
        <taxon>Trichomonadidae</taxon>
        <taxon>Trichomonas</taxon>
    </lineage>
</organism>
<evidence type="ECO:0000313" key="9">
    <source>
        <dbReference type="EMBL" id="EAY16547.1"/>
    </source>
</evidence>
<dbReference type="SMART" id="SM00177">
    <property type="entry name" value="ARF"/>
    <property type="match status" value="1"/>
</dbReference>
<dbReference type="SMART" id="SM00176">
    <property type="entry name" value="RAN"/>
    <property type="match status" value="1"/>
</dbReference>
<dbReference type="SMART" id="SM00175">
    <property type="entry name" value="RAB"/>
    <property type="match status" value="1"/>
</dbReference>
<reference evidence="9" key="1">
    <citation type="submission" date="2006-10" db="EMBL/GenBank/DDBJ databases">
        <authorList>
            <person name="Amadeo P."/>
            <person name="Zhao Q."/>
            <person name="Wortman J."/>
            <person name="Fraser-Liggett C."/>
            <person name="Carlton J."/>
        </authorList>
    </citation>
    <scope>NUCLEOTIDE SEQUENCE</scope>
    <source>
        <strain evidence="9">G3</strain>
    </source>
</reference>
<dbReference type="SMART" id="SM00174">
    <property type="entry name" value="RHO"/>
    <property type="match status" value="1"/>
</dbReference>
<dbReference type="PROSITE" id="PS51421">
    <property type="entry name" value="RAS"/>
    <property type="match status" value="1"/>
</dbReference>
<dbReference type="SMART" id="SM00173">
    <property type="entry name" value="RAS"/>
    <property type="match status" value="1"/>
</dbReference>
<evidence type="ECO:0000256" key="5">
    <source>
        <dbReference type="ARBA" id="ARBA00023134"/>
    </source>
</evidence>
<dbReference type="NCBIfam" id="TIGR00231">
    <property type="entry name" value="small_GTP"/>
    <property type="match status" value="1"/>
</dbReference>
<dbReference type="KEGG" id="tva:4774558"/>
<dbReference type="PRINTS" id="PR00449">
    <property type="entry name" value="RASTRNSFRMNG"/>
</dbReference>
<keyword evidence="4" id="KW-0653">Protein transport</keyword>
<gene>
    <name evidence="9" type="ORF">TVAG_348580</name>
</gene>
<dbReference type="InterPro" id="IPR005225">
    <property type="entry name" value="Small_GTP-bd"/>
</dbReference>
<evidence type="ECO:0000256" key="2">
    <source>
        <dbReference type="ARBA" id="ARBA00022448"/>
    </source>
</evidence>
<dbReference type="Proteomes" id="UP000001542">
    <property type="component" value="Unassembled WGS sequence"/>
</dbReference>
<keyword evidence="10" id="KW-1185">Reference proteome</keyword>
<proteinExistence type="inferred from homology"/>
<evidence type="ECO:0000313" key="10">
    <source>
        <dbReference type="Proteomes" id="UP000001542"/>
    </source>
</evidence>
<sequence>MSQDAKTKTFKVVVLGDTGVGKTTLIHQFVNGEFIADFKATIGADFSSKIMTVDGQRIYIQIWDTAGQERFHAVGATFYRGTDACILVYDCTQVESFHRLSFWREDLFTKSQMEPDPKFPIIIFSNKSDLESQKQVNIEDARQWAEQNGYPLFEVSAKSGANVQDGFLKIIEIYLANSKDPNNRPQITLKLTDTKQDKKPCC</sequence>
<dbReference type="InterPro" id="IPR027417">
    <property type="entry name" value="P-loop_NTPase"/>
</dbReference>
<dbReference type="OrthoDB" id="1436450at2759"/>
<dbReference type="SMR" id="A0A8U0WPP2"/>
<reference evidence="9" key="2">
    <citation type="journal article" date="2007" name="Science">
        <title>Draft genome sequence of the sexually transmitted pathogen Trichomonas vaginalis.</title>
        <authorList>
            <person name="Carlton J.M."/>
            <person name="Hirt R.P."/>
            <person name="Silva J.C."/>
            <person name="Delcher A.L."/>
            <person name="Schatz M."/>
            <person name="Zhao Q."/>
            <person name="Wortman J.R."/>
            <person name="Bidwell S.L."/>
            <person name="Alsmark U.C.M."/>
            <person name="Besteiro S."/>
            <person name="Sicheritz-Ponten T."/>
            <person name="Noel C.J."/>
            <person name="Dacks J.B."/>
            <person name="Foster P.G."/>
            <person name="Simillion C."/>
            <person name="Van de Peer Y."/>
            <person name="Miranda-Saavedra D."/>
            <person name="Barton G.J."/>
            <person name="Westrop G.D."/>
            <person name="Mueller S."/>
            <person name="Dessi D."/>
            <person name="Fiori P.L."/>
            <person name="Ren Q."/>
            <person name="Paulsen I."/>
            <person name="Zhang H."/>
            <person name="Bastida-Corcuera F.D."/>
            <person name="Simoes-Barbosa A."/>
            <person name="Brown M.T."/>
            <person name="Hayes R.D."/>
            <person name="Mukherjee M."/>
            <person name="Okumura C.Y."/>
            <person name="Schneider R."/>
            <person name="Smith A.J."/>
            <person name="Vanacova S."/>
            <person name="Villalvazo M."/>
            <person name="Haas B.J."/>
            <person name="Pertea M."/>
            <person name="Feldblyum T.V."/>
            <person name="Utterback T.R."/>
            <person name="Shu C.L."/>
            <person name="Osoegawa K."/>
            <person name="de Jong P.J."/>
            <person name="Hrdy I."/>
            <person name="Horvathova L."/>
            <person name="Zubacova Z."/>
            <person name="Dolezal P."/>
            <person name="Malik S.B."/>
            <person name="Logsdon J.M. Jr."/>
            <person name="Henze K."/>
            <person name="Gupta A."/>
            <person name="Wang C.C."/>
            <person name="Dunne R.L."/>
            <person name="Upcroft J.A."/>
            <person name="Upcroft P."/>
            <person name="White O."/>
            <person name="Salzberg S.L."/>
            <person name="Tang P."/>
            <person name="Chiu C.-H."/>
            <person name="Lee Y.-S."/>
            <person name="Embley T.M."/>
            <person name="Coombs G.H."/>
            <person name="Mottram J.C."/>
            <person name="Tachezy J."/>
            <person name="Fraser-Liggett C.M."/>
            <person name="Johnson P.J."/>
        </authorList>
    </citation>
    <scope>NUCLEOTIDE SEQUENCE [LARGE SCALE GENOMIC DNA]</scope>
    <source>
        <strain evidence="9">G3</strain>
    </source>
</reference>
<dbReference type="RefSeq" id="XP_001328770.1">
    <property type="nucleotide sequence ID" value="XM_001328735.1"/>
</dbReference>
<dbReference type="InterPro" id="IPR001806">
    <property type="entry name" value="Small_GTPase"/>
</dbReference>
<dbReference type="GO" id="GO:0006886">
    <property type="term" value="P:intracellular protein transport"/>
    <property type="evidence" value="ECO:0000318"/>
    <property type="project" value="GO_Central"/>
</dbReference>
<dbReference type="GO" id="GO:0005764">
    <property type="term" value="C:lysosome"/>
    <property type="evidence" value="ECO:0007669"/>
    <property type="project" value="UniProtKB-ARBA"/>
</dbReference>
<evidence type="ECO:0000256" key="7">
    <source>
        <dbReference type="ARBA" id="ARBA00023289"/>
    </source>
</evidence>
<dbReference type="GO" id="GO:0005770">
    <property type="term" value="C:late endosome"/>
    <property type="evidence" value="ECO:0007669"/>
    <property type="project" value="UniProtKB-ARBA"/>
</dbReference>
<evidence type="ECO:0000256" key="3">
    <source>
        <dbReference type="ARBA" id="ARBA00022741"/>
    </source>
</evidence>
<dbReference type="VEuPathDB" id="TrichDB:TVAGG3_1041010"/>
<dbReference type="PANTHER" id="PTHR47981:SF20">
    <property type="entry name" value="RAS-RELATED PROTEIN RAB-7A"/>
    <property type="match status" value="1"/>
</dbReference>
<evidence type="ECO:0000256" key="8">
    <source>
        <dbReference type="ARBA" id="ARBA00067801"/>
    </source>
</evidence>
<evidence type="ECO:0000256" key="1">
    <source>
        <dbReference type="ARBA" id="ARBA00006270"/>
    </source>
</evidence>
<dbReference type="OMA" id="MQIWDTG"/>
<dbReference type="AlphaFoldDB" id="A0A8U0WPP2"/>
<dbReference type="GO" id="GO:0030139">
    <property type="term" value="C:endocytic vesicle"/>
    <property type="evidence" value="ECO:0007669"/>
    <property type="project" value="UniProtKB-ARBA"/>
</dbReference>
<keyword evidence="2" id="KW-0813">Transport</keyword>
<dbReference type="CDD" id="cd00154">
    <property type="entry name" value="Rab"/>
    <property type="match status" value="1"/>
</dbReference>
<keyword evidence="5" id="KW-0342">GTP-binding</keyword>
<dbReference type="SUPFAM" id="SSF52540">
    <property type="entry name" value="P-loop containing nucleoside triphosphate hydrolases"/>
    <property type="match status" value="1"/>
</dbReference>
<dbReference type="GO" id="GO:0005525">
    <property type="term" value="F:GTP binding"/>
    <property type="evidence" value="ECO:0007669"/>
    <property type="project" value="UniProtKB-KW"/>
</dbReference>
<name>A0A8U0WPP2_TRIV3</name>
<dbReference type="GO" id="GO:0002682">
    <property type="term" value="P:regulation of immune system process"/>
    <property type="evidence" value="ECO:0007669"/>
    <property type="project" value="UniProtKB-ARBA"/>
</dbReference>
<keyword evidence="6" id="KW-0449">Lipoprotein</keyword>
<evidence type="ECO:0000256" key="4">
    <source>
        <dbReference type="ARBA" id="ARBA00022927"/>
    </source>
</evidence>
<comment type="similarity">
    <text evidence="1">Belongs to the small GTPase superfamily. Rab family.</text>
</comment>
<dbReference type="PROSITE" id="PS51417">
    <property type="entry name" value="ARF"/>
    <property type="match status" value="1"/>
</dbReference>
<dbReference type="GO" id="GO:0012505">
    <property type="term" value="C:endomembrane system"/>
    <property type="evidence" value="ECO:0000318"/>
    <property type="project" value="GO_Central"/>
</dbReference>
<dbReference type="FunFam" id="3.40.50.300:FF:000751">
    <property type="entry name" value="Rab family GTPase, putative"/>
    <property type="match status" value="1"/>
</dbReference>
<dbReference type="GO" id="GO:0003924">
    <property type="term" value="F:GTPase activity"/>
    <property type="evidence" value="ECO:0000318"/>
    <property type="project" value="GO_Central"/>
</dbReference>
<evidence type="ECO:0000256" key="6">
    <source>
        <dbReference type="ARBA" id="ARBA00023288"/>
    </source>
</evidence>
<dbReference type="PANTHER" id="PTHR47981">
    <property type="entry name" value="RAB FAMILY"/>
    <property type="match status" value="1"/>
</dbReference>
<accession>A0A8U0WPP2</accession>
<dbReference type="Pfam" id="PF00071">
    <property type="entry name" value="Ras"/>
    <property type="match status" value="1"/>
</dbReference>
<dbReference type="EMBL" id="DS113241">
    <property type="protein sequence ID" value="EAY16547.1"/>
    <property type="molecule type" value="Genomic_DNA"/>
</dbReference>
<keyword evidence="3" id="KW-0547">Nucleotide-binding</keyword>
<dbReference type="Gene3D" id="3.40.50.300">
    <property type="entry name" value="P-loop containing nucleotide triphosphate hydrolases"/>
    <property type="match status" value="1"/>
</dbReference>
<keyword evidence="7" id="KW-0636">Prenylation</keyword>